<accession>A0A812NMW7</accession>
<dbReference type="AlphaFoldDB" id="A0A812NMW7"/>
<protein>
    <submittedName>
        <fullName evidence="2">Uncharacterized protein</fullName>
    </submittedName>
</protein>
<gene>
    <name evidence="2" type="ORF">SPIL2461_LOCUS7335</name>
</gene>
<dbReference type="EMBL" id="CAJNIZ010011370">
    <property type="protein sequence ID" value="CAE7318606.1"/>
    <property type="molecule type" value="Genomic_DNA"/>
</dbReference>
<sequence length="127" mass="13871">MEAYVGEAGNVVKAWSQRAAIIRCMRTLRAPEVKQKMDELQQKQVEDALDPPMSLILAAAGAYGSTYVALRRPLRSRPLLLQLAACGPPAAVLCMGGLCIGRRLLKDLLSRDSALTQELRPHCSELV</sequence>
<evidence type="ECO:0000313" key="2">
    <source>
        <dbReference type="EMBL" id="CAE7318606.1"/>
    </source>
</evidence>
<feature type="transmembrane region" description="Helical" evidence="1">
    <location>
        <begin position="79"/>
        <end position="101"/>
    </location>
</feature>
<keyword evidence="1" id="KW-0812">Transmembrane</keyword>
<organism evidence="2 3">
    <name type="scientific">Symbiodinium pilosum</name>
    <name type="common">Dinoflagellate</name>
    <dbReference type="NCBI Taxonomy" id="2952"/>
    <lineage>
        <taxon>Eukaryota</taxon>
        <taxon>Sar</taxon>
        <taxon>Alveolata</taxon>
        <taxon>Dinophyceae</taxon>
        <taxon>Suessiales</taxon>
        <taxon>Symbiodiniaceae</taxon>
        <taxon>Symbiodinium</taxon>
    </lineage>
</organism>
<proteinExistence type="predicted"/>
<name>A0A812NMW7_SYMPI</name>
<comment type="caution">
    <text evidence="2">The sequence shown here is derived from an EMBL/GenBank/DDBJ whole genome shotgun (WGS) entry which is preliminary data.</text>
</comment>
<dbReference type="OrthoDB" id="437679at2759"/>
<reference evidence="2" key="1">
    <citation type="submission" date="2021-02" db="EMBL/GenBank/DDBJ databases">
        <authorList>
            <person name="Dougan E. K."/>
            <person name="Rhodes N."/>
            <person name="Thang M."/>
            <person name="Chan C."/>
        </authorList>
    </citation>
    <scope>NUCLEOTIDE SEQUENCE</scope>
</reference>
<dbReference type="Proteomes" id="UP000649617">
    <property type="component" value="Unassembled WGS sequence"/>
</dbReference>
<evidence type="ECO:0000313" key="3">
    <source>
        <dbReference type="Proteomes" id="UP000649617"/>
    </source>
</evidence>
<evidence type="ECO:0000256" key="1">
    <source>
        <dbReference type="SAM" id="Phobius"/>
    </source>
</evidence>
<keyword evidence="1" id="KW-1133">Transmembrane helix</keyword>
<keyword evidence="3" id="KW-1185">Reference proteome</keyword>
<keyword evidence="1" id="KW-0472">Membrane</keyword>